<dbReference type="Gramene" id="Kaladp0071s0289.1.v1.1">
    <property type="protein sequence ID" value="Kaladp0071s0289.1.v1.1"/>
    <property type="gene ID" value="Kaladp0071s0289.v1.1"/>
</dbReference>
<dbReference type="OMA" id="THFGFAR"/>
<evidence type="ECO:0008006" key="5">
    <source>
        <dbReference type="Google" id="ProtNLM"/>
    </source>
</evidence>
<feature type="transmembrane region" description="Helical" evidence="2">
    <location>
        <begin position="96"/>
        <end position="119"/>
    </location>
</feature>
<dbReference type="PANTHER" id="PTHR36735">
    <property type="entry name" value="TRANSMEMBRANE PROTEIN"/>
    <property type="match status" value="1"/>
</dbReference>
<protein>
    <recommendedName>
        <fullName evidence="5">Transmembrane protein</fullName>
    </recommendedName>
</protein>
<evidence type="ECO:0000313" key="3">
    <source>
        <dbReference type="EnsemblPlants" id="Kaladp0071s0289.1.v1.1"/>
    </source>
</evidence>
<proteinExistence type="predicted"/>
<evidence type="ECO:0000256" key="2">
    <source>
        <dbReference type="SAM" id="Phobius"/>
    </source>
</evidence>
<keyword evidence="2" id="KW-1133">Transmembrane helix</keyword>
<feature type="compositionally biased region" description="Basic residues" evidence="1">
    <location>
        <begin position="140"/>
        <end position="151"/>
    </location>
</feature>
<reference evidence="3" key="1">
    <citation type="submission" date="2021-01" db="UniProtKB">
        <authorList>
            <consortium name="EnsemblPlants"/>
        </authorList>
    </citation>
    <scope>IDENTIFICATION</scope>
</reference>
<evidence type="ECO:0000256" key="1">
    <source>
        <dbReference type="SAM" id="MobiDB-lite"/>
    </source>
</evidence>
<name>A0A7N0ULD4_KALFE</name>
<evidence type="ECO:0000313" key="4">
    <source>
        <dbReference type="Proteomes" id="UP000594263"/>
    </source>
</evidence>
<keyword evidence="2" id="KW-0472">Membrane</keyword>
<feature type="region of interest" description="Disordered" evidence="1">
    <location>
        <begin position="130"/>
        <end position="173"/>
    </location>
</feature>
<accession>A0A7N0ULD4</accession>
<dbReference type="Proteomes" id="UP000594263">
    <property type="component" value="Unplaced"/>
</dbReference>
<keyword evidence="4" id="KW-1185">Reference proteome</keyword>
<organism evidence="3 4">
    <name type="scientific">Kalanchoe fedtschenkoi</name>
    <name type="common">Lavender scallops</name>
    <name type="synonym">South American air plant</name>
    <dbReference type="NCBI Taxonomy" id="63787"/>
    <lineage>
        <taxon>Eukaryota</taxon>
        <taxon>Viridiplantae</taxon>
        <taxon>Streptophyta</taxon>
        <taxon>Embryophyta</taxon>
        <taxon>Tracheophyta</taxon>
        <taxon>Spermatophyta</taxon>
        <taxon>Magnoliopsida</taxon>
        <taxon>eudicotyledons</taxon>
        <taxon>Gunneridae</taxon>
        <taxon>Pentapetalae</taxon>
        <taxon>Saxifragales</taxon>
        <taxon>Crassulaceae</taxon>
        <taxon>Kalanchoe</taxon>
    </lineage>
</organism>
<dbReference type="AlphaFoldDB" id="A0A7N0ULD4"/>
<keyword evidence="2" id="KW-0812">Transmembrane</keyword>
<feature type="compositionally biased region" description="Basic and acidic residues" evidence="1">
    <location>
        <begin position="130"/>
        <end position="139"/>
    </location>
</feature>
<dbReference type="GO" id="GO:0009535">
    <property type="term" value="C:chloroplast thylakoid membrane"/>
    <property type="evidence" value="ECO:0007669"/>
    <property type="project" value="TreeGrafter"/>
</dbReference>
<dbReference type="PANTHER" id="PTHR36735:SF1">
    <property type="entry name" value="TRANSMEMBRANE PROTEIN"/>
    <property type="match status" value="1"/>
</dbReference>
<sequence>MAATCSFLSLTPLITSSTISTPKVKPTQLIRSNSNSSSTATHFGFARSNNTIPPLLLRHKNNNTTIPKPAAVMPTAASASDAIPAQTAPDTATSTIISALLFIAFVGLSILTIGVLYIAATDFLQKREGEKFQKEEAEKKKKGGGKKRQMKARAGPKGFGQKIVEADEADDYI</sequence>
<dbReference type="EnsemblPlants" id="Kaladp0071s0289.1.v1.1">
    <property type="protein sequence ID" value="Kaladp0071s0289.1.v1.1"/>
    <property type="gene ID" value="Kaladp0071s0289.v1.1"/>
</dbReference>